<name>A0ABT9TQN0_PAENI</name>
<reference evidence="1 2" key="1">
    <citation type="submission" date="2023-07" db="EMBL/GenBank/DDBJ databases">
        <title>Sorghum-associated microbial communities from plants grown in Nebraska, USA.</title>
        <authorList>
            <person name="Schachtman D."/>
        </authorList>
    </citation>
    <scope>NUCLEOTIDE SEQUENCE [LARGE SCALE GENOMIC DNA]</scope>
    <source>
        <strain evidence="1 2">CC523</strain>
    </source>
</reference>
<gene>
    <name evidence="1" type="ORF">J2T10_003650</name>
</gene>
<proteinExistence type="predicted"/>
<dbReference type="RefSeq" id="WP_156524838.1">
    <property type="nucleotide sequence ID" value="NZ_BDDW01000026.1"/>
</dbReference>
<accession>A0ABT9TQN0</accession>
<dbReference type="EMBL" id="JAUSSW010000012">
    <property type="protein sequence ID" value="MDQ0103981.1"/>
    <property type="molecule type" value="Genomic_DNA"/>
</dbReference>
<dbReference type="Proteomes" id="UP001244563">
    <property type="component" value="Unassembled WGS sequence"/>
</dbReference>
<comment type="caution">
    <text evidence="1">The sequence shown here is derived from an EMBL/GenBank/DDBJ whole genome shotgun (WGS) entry which is preliminary data.</text>
</comment>
<protein>
    <submittedName>
        <fullName evidence="1">Uncharacterized protein</fullName>
    </submittedName>
</protein>
<organism evidence="1 2">
    <name type="scientific">Paenarthrobacter nicotinovorans</name>
    <name type="common">Arthrobacter nicotinovorans</name>
    <dbReference type="NCBI Taxonomy" id="29320"/>
    <lineage>
        <taxon>Bacteria</taxon>
        <taxon>Bacillati</taxon>
        <taxon>Actinomycetota</taxon>
        <taxon>Actinomycetes</taxon>
        <taxon>Micrococcales</taxon>
        <taxon>Micrococcaceae</taxon>
        <taxon>Paenarthrobacter</taxon>
    </lineage>
</organism>
<sequence length="45" mass="4277">MTLKAALAGGSPAISPGLPFLIASGGTAVMADGAAVQPAIRQARA</sequence>
<evidence type="ECO:0000313" key="1">
    <source>
        <dbReference type="EMBL" id="MDQ0103981.1"/>
    </source>
</evidence>
<keyword evidence="2" id="KW-1185">Reference proteome</keyword>
<evidence type="ECO:0000313" key="2">
    <source>
        <dbReference type="Proteomes" id="UP001244563"/>
    </source>
</evidence>